<reference evidence="1" key="2">
    <citation type="journal article" date="2014" name="BMC Genomics">
        <title>A genomic perspective to assessing quality of mass-reared SIT flies used in Mediterranean fruit fly (Ceratitis capitata) eradication in California.</title>
        <authorList>
            <person name="Calla B."/>
            <person name="Hall B."/>
            <person name="Hou S."/>
            <person name="Geib S.M."/>
        </authorList>
    </citation>
    <scope>NUCLEOTIDE SEQUENCE</scope>
</reference>
<protein>
    <submittedName>
        <fullName evidence="1">Uncharacterized protein</fullName>
    </submittedName>
</protein>
<reference evidence="1" key="1">
    <citation type="submission" date="2013-07" db="EMBL/GenBank/DDBJ databases">
        <authorList>
            <person name="Geib S."/>
        </authorList>
    </citation>
    <scope>NUCLEOTIDE SEQUENCE</scope>
</reference>
<sequence>MRVCAYNSFKPTSTATTCLIAISVYFRTKSEVIVSVAAAAATATAECNVRRKSHKYINGQHKSKDHRNDTVTTKITKLRMSLVSCRCCCYCLLAGLLRIFGHMKSPCIALSLAAVVFCEH</sequence>
<evidence type="ECO:0000313" key="1">
    <source>
        <dbReference type="EMBL" id="JAB94522.1"/>
    </source>
</evidence>
<dbReference type="EMBL" id="GAMC01012034">
    <property type="protein sequence ID" value="JAB94521.1"/>
    <property type="molecule type" value="mRNA"/>
</dbReference>
<name>W8B7F7_CERCA</name>
<organism evidence="1">
    <name type="scientific">Ceratitis capitata</name>
    <name type="common">Mediterranean fruit fly</name>
    <name type="synonym">Tephritis capitata</name>
    <dbReference type="NCBI Taxonomy" id="7213"/>
    <lineage>
        <taxon>Eukaryota</taxon>
        <taxon>Metazoa</taxon>
        <taxon>Ecdysozoa</taxon>
        <taxon>Arthropoda</taxon>
        <taxon>Hexapoda</taxon>
        <taxon>Insecta</taxon>
        <taxon>Pterygota</taxon>
        <taxon>Neoptera</taxon>
        <taxon>Endopterygota</taxon>
        <taxon>Diptera</taxon>
        <taxon>Brachycera</taxon>
        <taxon>Muscomorpha</taxon>
        <taxon>Tephritoidea</taxon>
        <taxon>Tephritidae</taxon>
        <taxon>Ceratitis</taxon>
        <taxon>Ceratitis</taxon>
    </lineage>
</organism>
<proteinExistence type="evidence at transcript level"/>
<dbReference type="AlphaFoldDB" id="W8B7F7"/>
<accession>W8B7F7</accession>
<dbReference type="EMBL" id="GAMC01012033">
    <property type="protein sequence ID" value="JAB94522.1"/>
    <property type="molecule type" value="mRNA"/>
</dbReference>